<keyword evidence="4 5" id="KW-0963">Cytoplasm</keyword>
<dbReference type="Proteomes" id="UP001232725">
    <property type="component" value="Unassembled WGS sequence"/>
</dbReference>
<comment type="subcellular location">
    <subcellularLocation>
        <location evidence="1 5">Cytoplasm</location>
    </subcellularLocation>
</comment>
<evidence type="ECO:0000256" key="6">
    <source>
        <dbReference type="SAM" id="MobiDB-lite"/>
    </source>
</evidence>
<feature type="region of interest" description="Disordered" evidence="6">
    <location>
        <begin position="1"/>
        <end position="56"/>
    </location>
</feature>
<evidence type="ECO:0000313" key="9">
    <source>
        <dbReference type="EMBL" id="MDP5227857.1"/>
    </source>
</evidence>
<dbReference type="PANTHER" id="PTHR33602:SF1">
    <property type="entry name" value="REGULATORY PROTEIN RECX FAMILY PROTEIN"/>
    <property type="match status" value="1"/>
</dbReference>
<dbReference type="InterPro" id="IPR053924">
    <property type="entry name" value="RecX_HTH_2nd"/>
</dbReference>
<comment type="function">
    <text evidence="5">Modulates RecA activity.</text>
</comment>
<dbReference type="InterPro" id="IPR003783">
    <property type="entry name" value="Regulatory_RecX"/>
</dbReference>
<dbReference type="Pfam" id="PF02631">
    <property type="entry name" value="RecX_HTH2"/>
    <property type="match status" value="1"/>
</dbReference>
<dbReference type="EMBL" id="JAVALS010000008">
    <property type="protein sequence ID" value="MDP5227857.1"/>
    <property type="molecule type" value="Genomic_DNA"/>
</dbReference>
<feature type="compositionally biased region" description="Acidic residues" evidence="6">
    <location>
        <begin position="28"/>
        <end position="53"/>
    </location>
</feature>
<gene>
    <name evidence="5" type="primary">recX</name>
    <name evidence="9" type="ORF">Q9R02_11885</name>
</gene>
<dbReference type="Gene3D" id="1.10.10.10">
    <property type="entry name" value="Winged helix-like DNA-binding domain superfamily/Winged helix DNA-binding domain"/>
    <property type="match status" value="1"/>
</dbReference>
<dbReference type="Pfam" id="PF21982">
    <property type="entry name" value="RecX_HTH1"/>
    <property type="match status" value="1"/>
</dbReference>
<feature type="domain" description="RecX first three-helical" evidence="8">
    <location>
        <begin position="57"/>
        <end position="95"/>
    </location>
</feature>
<evidence type="ECO:0000256" key="4">
    <source>
        <dbReference type="ARBA" id="ARBA00022490"/>
    </source>
</evidence>
<dbReference type="RefSeq" id="WP_305996907.1">
    <property type="nucleotide sequence ID" value="NZ_JAVALS010000008.1"/>
</dbReference>
<dbReference type="InterPro" id="IPR036388">
    <property type="entry name" value="WH-like_DNA-bd_sf"/>
</dbReference>
<protein>
    <recommendedName>
        <fullName evidence="3 5">Regulatory protein RecX</fullName>
    </recommendedName>
</protein>
<keyword evidence="10" id="KW-1185">Reference proteome</keyword>
<evidence type="ECO:0000256" key="2">
    <source>
        <dbReference type="ARBA" id="ARBA00009695"/>
    </source>
</evidence>
<accession>A0ABT9IR84</accession>
<comment type="caution">
    <text evidence="9">The sequence shown here is derived from an EMBL/GenBank/DDBJ whole genome shotgun (WGS) entry which is preliminary data.</text>
</comment>
<dbReference type="PANTHER" id="PTHR33602">
    <property type="entry name" value="REGULATORY PROTEIN RECX FAMILY PROTEIN"/>
    <property type="match status" value="1"/>
</dbReference>
<name>A0ABT9IR84_9MICC</name>
<proteinExistence type="inferred from homology"/>
<evidence type="ECO:0000256" key="3">
    <source>
        <dbReference type="ARBA" id="ARBA00018111"/>
    </source>
</evidence>
<sequence length="217" mass="24454">MREDAVTAEPPPSLETMFDGPPPLDLEPPPEEEAFGEPPFPEDERDSDADADPESVARAIVLRQLSAGPRTRHQLAVKLKDREVPEAAARVVLDRFEELTLIDDREFAALWVRSRSEHRHLGSGALRRELRDKGVAEPLIAEALEQLSQDAERESAQHLVARKLARVDRGSLDRKERDKHTRRLVAMLVRKGHSPGTAFSVVAEELDREPEEWDADE</sequence>
<dbReference type="HAMAP" id="MF_01114">
    <property type="entry name" value="RecX"/>
    <property type="match status" value="1"/>
</dbReference>
<evidence type="ECO:0000256" key="1">
    <source>
        <dbReference type="ARBA" id="ARBA00004496"/>
    </source>
</evidence>
<evidence type="ECO:0000313" key="10">
    <source>
        <dbReference type="Proteomes" id="UP001232725"/>
    </source>
</evidence>
<evidence type="ECO:0000256" key="5">
    <source>
        <dbReference type="HAMAP-Rule" id="MF_01114"/>
    </source>
</evidence>
<evidence type="ECO:0000259" key="7">
    <source>
        <dbReference type="Pfam" id="PF02631"/>
    </source>
</evidence>
<dbReference type="InterPro" id="IPR053926">
    <property type="entry name" value="RecX_HTH_1st"/>
</dbReference>
<organism evidence="9 10">
    <name type="scientific">Arthrobacter horti</name>
    <dbReference type="NCBI Taxonomy" id="3068273"/>
    <lineage>
        <taxon>Bacteria</taxon>
        <taxon>Bacillati</taxon>
        <taxon>Actinomycetota</taxon>
        <taxon>Actinomycetes</taxon>
        <taxon>Micrococcales</taxon>
        <taxon>Micrococcaceae</taxon>
        <taxon>Arthrobacter</taxon>
    </lineage>
</organism>
<comment type="similarity">
    <text evidence="2 5">Belongs to the RecX family.</text>
</comment>
<reference evidence="9 10" key="1">
    <citation type="submission" date="2023-08" db="EMBL/GenBank/DDBJ databases">
        <title>Arthrobacter horti sp. nov., isolated from forest soil.</title>
        <authorList>
            <person name="Park M."/>
        </authorList>
    </citation>
    <scope>NUCLEOTIDE SEQUENCE [LARGE SCALE GENOMIC DNA]</scope>
    <source>
        <strain evidence="9 10">YJM1</strain>
    </source>
</reference>
<evidence type="ECO:0000259" key="8">
    <source>
        <dbReference type="Pfam" id="PF21982"/>
    </source>
</evidence>
<feature type="domain" description="RecX second three-helical" evidence="7">
    <location>
        <begin position="103"/>
        <end position="144"/>
    </location>
</feature>